<proteinExistence type="predicted"/>
<reference evidence="1" key="1">
    <citation type="journal article" date="2021" name="Proc. Natl. Acad. Sci. U.S.A.">
        <title>A Catalog of Tens of Thousands of Viruses from Human Metagenomes Reveals Hidden Associations with Chronic Diseases.</title>
        <authorList>
            <person name="Tisza M.J."/>
            <person name="Buck C.B."/>
        </authorList>
    </citation>
    <scope>NUCLEOTIDE SEQUENCE</scope>
    <source>
        <strain evidence="1">Ctkyp1</strain>
    </source>
</reference>
<evidence type="ECO:0000313" key="1">
    <source>
        <dbReference type="EMBL" id="DAE01705.1"/>
    </source>
</evidence>
<name>A0A8S5P5J1_9CAUD</name>
<organism evidence="1">
    <name type="scientific">Siphoviridae sp. ctkyp1</name>
    <dbReference type="NCBI Taxonomy" id="2825646"/>
    <lineage>
        <taxon>Viruses</taxon>
        <taxon>Duplodnaviria</taxon>
        <taxon>Heunggongvirae</taxon>
        <taxon>Uroviricota</taxon>
        <taxon>Caudoviricetes</taxon>
    </lineage>
</organism>
<protein>
    <submittedName>
        <fullName evidence="1">Uncharacterized protein</fullName>
    </submittedName>
</protein>
<dbReference type="EMBL" id="BK015328">
    <property type="protein sequence ID" value="DAE01705.1"/>
    <property type="molecule type" value="Genomic_DNA"/>
</dbReference>
<sequence>MVLESIIAINIVKSAPVTLQWVGKNYIIFH</sequence>
<accession>A0A8S5P5J1</accession>